<keyword evidence="1 2" id="KW-0732">Signal</keyword>
<dbReference type="Gene3D" id="2.10.300.10">
    <property type="entry name" value="Porin MspA ribbon domain"/>
    <property type="match status" value="1"/>
</dbReference>
<accession>A0ABN3H080</accession>
<dbReference type="EMBL" id="BAAARB010000001">
    <property type="protein sequence ID" value="GAA2365554.1"/>
    <property type="molecule type" value="Genomic_DNA"/>
</dbReference>
<evidence type="ECO:0000256" key="2">
    <source>
        <dbReference type="SAM" id="SignalP"/>
    </source>
</evidence>
<dbReference type="SUPFAM" id="SSF56959">
    <property type="entry name" value="Leukocidin-like"/>
    <property type="match status" value="1"/>
</dbReference>
<protein>
    <recommendedName>
        <fullName evidence="5">MspA</fullName>
    </recommendedName>
</protein>
<dbReference type="InterPro" id="IPR015286">
    <property type="entry name" value="Porin_fam_mycobact-type"/>
</dbReference>
<dbReference type="Pfam" id="PF09203">
    <property type="entry name" value="MspA"/>
    <property type="match status" value="1"/>
</dbReference>
<sequence length="214" mass="21601">MNKRVVRGLTASAALAGAVAAGATLAAPANAVALPSVSKTKSLPEGSVTIKLYGESARIGRAVTSTPLSREVFVSGKVSVKTTGGVKGGSVNAGYIVGCQVNFGADMGATGKITGSIPDQTVTLDPKAFGGTGGIKLSPGKAVYTPVIHSVVDDYETNAFTFKNAQGGVAYSNERFGVDGCAGYAQARAKVTVRVSTDTYVGNVTLYGKPFSIG</sequence>
<organism evidence="3 4">
    <name type="scientific">Gordonia cholesterolivorans</name>
    <dbReference type="NCBI Taxonomy" id="559625"/>
    <lineage>
        <taxon>Bacteria</taxon>
        <taxon>Bacillati</taxon>
        <taxon>Actinomycetota</taxon>
        <taxon>Actinomycetes</taxon>
        <taxon>Mycobacteriales</taxon>
        <taxon>Gordoniaceae</taxon>
        <taxon>Gordonia</taxon>
    </lineage>
</organism>
<proteinExistence type="predicted"/>
<dbReference type="Proteomes" id="UP001501170">
    <property type="component" value="Unassembled WGS sequence"/>
</dbReference>
<evidence type="ECO:0000313" key="4">
    <source>
        <dbReference type="Proteomes" id="UP001501170"/>
    </source>
</evidence>
<evidence type="ECO:0000256" key="1">
    <source>
        <dbReference type="ARBA" id="ARBA00022729"/>
    </source>
</evidence>
<feature type="chain" id="PRO_5046964267" description="MspA" evidence="2">
    <location>
        <begin position="27"/>
        <end position="214"/>
    </location>
</feature>
<reference evidence="3 4" key="1">
    <citation type="journal article" date="2019" name="Int. J. Syst. Evol. Microbiol.">
        <title>The Global Catalogue of Microorganisms (GCM) 10K type strain sequencing project: providing services to taxonomists for standard genome sequencing and annotation.</title>
        <authorList>
            <consortium name="The Broad Institute Genomics Platform"/>
            <consortium name="The Broad Institute Genome Sequencing Center for Infectious Disease"/>
            <person name="Wu L."/>
            <person name="Ma J."/>
        </authorList>
    </citation>
    <scope>NUCLEOTIDE SEQUENCE [LARGE SCALE GENOMIC DNA]</scope>
    <source>
        <strain evidence="3 4">JCM 16227</strain>
    </source>
</reference>
<dbReference type="InterPro" id="IPR036435">
    <property type="entry name" value="Leukocidin/porin_MspA_sf"/>
</dbReference>
<name>A0ABN3H080_9ACTN</name>
<keyword evidence="4" id="KW-1185">Reference proteome</keyword>
<evidence type="ECO:0000313" key="3">
    <source>
        <dbReference type="EMBL" id="GAA2365554.1"/>
    </source>
</evidence>
<dbReference type="Gene3D" id="2.60.40.1650">
    <property type="entry name" value="Porin MspA (Ig-like beta-sandwich domain)"/>
    <property type="match status" value="1"/>
</dbReference>
<dbReference type="RefSeq" id="WP_045538912.1">
    <property type="nucleotide sequence ID" value="NZ_BAAARB010000001.1"/>
</dbReference>
<feature type="signal peptide" evidence="2">
    <location>
        <begin position="1"/>
        <end position="26"/>
    </location>
</feature>
<gene>
    <name evidence="3" type="ORF">GCM10009855_00970</name>
</gene>
<evidence type="ECO:0008006" key="5">
    <source>
        <dbReference type="Google" id="ProtNLM"/>
    </source>
</evidence>
<comment type="caution">
    <text evidence="3">The sequence shown here is derived from an EMBL/GenBank/DDBJ whole genome shotgun (WGS) entry which is preliminary data.</text>
</comment>